<name>A0ABP1RY14_9HEXA</name>
<evidence type="ECO:0000256" key="12">
    <source>
        <dbReference type="ARBA" id="ARBA00023212"/>
    </source>
</evidence>
<dbReference type="Pfam" id="PF18199">
    <property type="entry name" value="Dynein_C"/>
    <property type="match status" value="1"/>
</dbReference>
<dbReference type="Gene3D" id="1.20.920.30">
    <property type="match status" value="1"/>
</dbReference>
<dbReference type="Pfam" id="PF18198">
    <property type="entry name" value="AAA_lid_11"/>
    <property type="match status" value="1"/>
</dbReference>
<dbReference type="SUPFAM" id="SSF52540">
    <property type="entry name" value="P-loop containing nucleoside triphosphate hydrolases"/>
    <property type="match status" value="4"/>
</dbReference>
<dbReference type="Gene3D" id="1.20.1270.280">
    <property type="match status" value="1"/>
</dbReference>
<keyword evidence="13" id="KW-0966">Cell projection</keyword>
<dbReference type="InterPro" id="IPR024317">
    <property type="entry name" value="Dynein_heavy_chain_D4_dom"/>
</dbReference>
<dbReference type="InterPro" id="IPR027417">
    <property type="entry name" value="P-loop_NTPase"/>
</dbReference>
<dbReference type="InterPro" id="IPR043157">
    <property type="entry name" value="Dynein_AAA1S"/>
</dbReference>
<evidence type="ECO:0000313" key="16">
    <source>
        <dbReference type="EMBL" id="CAL8138782.1"/>
    </source>
</evidence>
<dbReference type="InterPro" id="IPR035706">
    <property type="entry name" value="AAA_9"/>
</dbReference>
<dbReference type="Gene3D" id="6.10.140.1060">
    <property type="match status" value="1"/>
</dbReference>
<feature type="domain" description="AAA+ ATPase" evidence="15">
    <location>
        <begin position="1860"/>
        <end position="1997"/>
    </location>
</feature>
<dbReference type="InterPro" id="IPR035699">
    <property type="entry name" value="AAA_6"/>
</dbReference>
<dbReference type="Pfam" id="PF03028">
    <property type="entry name" value="Dynein_heavy"/>
    <property type="match status" value="1"/>
</dbReference>
<dbReference type="EMBL" id="CAXLJM020000124">
    <property type="protein sequence ID" value="CAL8138782.1"/>
    <property type="molecule type" value="Genomic_DNA"/>
</dbReference>
<evidence type="ECO:0000259" key="15">
    <source>
        <dbReference type="SMART" id="SM00382"/>
    </source>
</evidence>
<dbReference type="Gene3D" id="3.40.50.300">
    <property type="entry name" value="P-loop containing nucleotide triphosphate hydrolases"/>
    <property type="match status" value="5"/>
</dbReference>
<protein>
    <recommendedName>
        <fullName evidence="15">AAA+ ATPase domain-containing protein</fullName>
    </recommendedName>
</protein>
<organism evidence="16 17">
    <name type="scientific">Orchesella dallaii</name>
    <dbReference type="NCBI Taxonomy" id="48710"/>
    <lineage>
        <taxon>Eukaryota</taxon>
        <taxon>Metazoa</taxon>
        <taxon>Ecdysozoa</taxon>
        <taxon>Arthropoda</taxon>
        <taxon>Hexapoda</taxon>
        <taxon>Collembola</taxon>
        <taxon>Entomobryomorpha</taxon>
        <taxon>Entomobryoidea</taxon>
        <taxon>Orchesellidae</taxon>
        <taxon>Orchesellinae</taxon>
        <taxon>Orchesella</taxon>
    </lineage>
</organism>
<evidence type="ECO:0000256" key="5">
    <source>
        <dbReference type="ARBA" id="ARBA00022737"/>
    </source>
</evidence>
<dbReference type="Pfam" id="PF17857">
    <property type="entry name" value="AAA_lid_1"/>
    <property type="match status" value="1"/>
</dbReference>
<dbReference type="Gene3D" id="1.10.8.1220">
    <property type="match status" value="1"/>
</dbReference>
<dbReference type="Gene3D" id="1.20.58.1120">
    <property type="match status" value="1"/>
</dbReference>
<dbReference type="InterPro" id="IPR041658">
    <property type="entry name" value="AAA_lid_11"/>
</dbReference>
<evidence type="ECO:0000256" key="7">
    <source>
        <dbReference type="ARBA" id="ARBA00022840"/>
    </source>
</evidence>
<dbReference type="Gene3D" id="1.20.140.100">
    <property type="entry name" value="Dynein heavy chain, N-terminal domain 2"/>
    <property type="match status" value="1"/>
</dbReference>
<dbReference type="Gene3D" id="1.20.920.20">
    <property type="match status" value="1"/>
</dbReference>
<evidence type="ECO:0000256" key="6">
    <source>
        <dbReference type="ARBA" id="ARBA00022741"/>
    </source>
</evidence>
<evidence type="ECO:0000256" key="10">
    <source>
        <dbReference type="ARBA" id="ARBA00023069"/>
    </source>
</evidence>
<dbReference type="InterPro" id="IPR042228">
    <property type="entry name" value="Dynein_linker_3"/>
</dbReference>
<dbReference type="SMART" id="SM00382">
    <property type="entry name" value="AAA"/>
    <property type="match status" value="2"/>
</dbReference>
<dbReference type="PANTHER" id="PTHR45703">
    <property type="entry name" value="DYNEIN HEAVY CHAIN"/>
    <property type="match status" value="1"/>
</dbReference>
<evidence type="ECO:0000256" key="9">
    <source>
        <dbReference type="ARBA" id="ARBA00023054"/>
    </source>
</evidence>
<evidence type="ECO:0000256" key="13">
    <source>
        <dbReference type="ARBA" id="ARBA00023273"/>
    </source>
</evidence>
<dbReference type="Gene3D" id="1.10.8.710">
    <property type="match status" value="1"/>
</dbReference>
<dbReference type="PANTHER" id="PTHR45703:SF8">
    <property type="entry name" value="DYNEINS HEAVY CHAIN"/>
    <property type="match status" value="1"/>
</dbReference>
<evidence type="ECO:0000256" key="8">
    <source>
        <dbReference type="ARBA" id="ARBA00023017"/>
    </source>
</evidence>
<dbReference type="InterPro" id="IPR041228">
    <property type="entry name" value="Dynein_C"/>
</dbReference>
<evidence type="ECO:0000313" key="17">
    <source>
        <dbReference type="Proteomes" id="UP001642540"/>
    </source>
</evidence>
<feature type="coiled-coil region" evidence="14">
    <location>
        <begin position="3288"/>
        <end position="3329"/>
    </location>
</feature>
<dbReference type="Pfam" id="PF17852">
    <property type="entry name" value="Dynein_AAA_lid"/>
    <property type="match status" value="1"/>
</dbReference>
<proteinExistence type="inferred from homology"/>
<dbReference type="InterPro" id="IPR042219">
    <property type="entry name" value="AAA_lid_11_sf"/>
</dbReference>
<dbReference type="InterPro" id="IPR004273">
    <property type="entry name" value="Dynein_heavy_D6_P-loop"/>
</dbReference>
<keyword evidence="3" id="KW-0963">Cytoplasm</keyword>
<feature type="domain" description="AAA+ ATPase" evidence="15">
    <location>
        <begin position="2466"/>
        <end position="2611"/>
    </location>
</feature>
<dbReference type="InterPro" id="IPR042222">
    <property type="entry name" value="Dynein_2_N"/>
</dbReference>
<dbReference type="InterPro" id="IPR003593">
    <property type="entry name" value="AAA+_ATPase"/>
</dbReference>
<accession>A0ABP1RY14</accession>
<keyword evidence="11" id="KW-0505">Motor protein</keyword>
<reference evidence="16 17" key="1">
    <citation type="submission" date="2024-08" db="EMBL/GenBank/DDBJ databases">
        <authorList>
            <person name="Cucini C."/>
            <person name="Frati F."/>
        </authorList>
    </citation>
    <scope>NUCLEOTIDE SEQUENCE [LARGE SCALE GENOMIC DNA]</scope>
</reference>
<dbReference type="Pfam" id="PF08385">
    <property type="entry name" value="DHC_N1"/>
    <property type="match status" value="1"/>
</dbReference>
<keyword evidence="5" id="KW-0677">Repeat</keyword>
<dbReference type="InterPro" id="IPR041466">
    <property type="entry name" value="Dynein_AAA5_ext"/>
</dbReference>
<dbReference type="InterPro" id="IPR013594">
    <property type="entry name" value="Dynein_heavy_tail"/>
</dbReference>
<keyword evidence="10" id="KW-0969">Cilium</keyword>
<comment type="caution">
    <text evidence="16">The sequence shown here is derived from an EMBL/GenBank/DDBJ whole genome shotgun (WGS) entry which is preliminary data.</text>
</comment>
<dbReference type="Pfam" id="PF08393">
    <property type="entry name" value="DHC_N2"/>
    <property type="match status" value="1"/>
</dbReference>
<keyword evidence="17" id="KW-1185">Reference proteome</keyword>
<dbReference type="Pfam" id="PF12774">
    <property type="entry name" value="AAA_6"/>
    <property type="match status" value="1"/>
</dbReference>
<keyword evidence="9 14" id="KW-0175">Coiled coil</keyword>
<keyword evidence="6" id="KW-0547">Nucleotide-binding</keyword>
<dbReference type="Gene3D" id="1.10.287.2620">
    <property type="match status" value="1"/>
</dbReference>
<dbReference type="InterPro" id="IPR026983">
    <property type="entry name" value="DHC"/>
</dbReference>
<feature type="coiled-coil region" evidence="14">
    <location>
        <begin position="3079"/>
        <end position="3133"/>
    </location>
</feature>
<gene>
    <name evidence="16" type="ORF">ODALV1_LOCUS27529</name>
</gene>
<dbReference type="Proteomes" id="UP001642540">
    <property type="component" value="Unassembled WGS sequence"/>
</dbReference>
<keyword evidence="12" id="KW-0206">Cytoskeleton</keyword>
<dbReference type="InterPro" id="IPR043160">
    <property type="entry name" value="Dynein_C_barrel"/>
</dbReference>
<evidence type="ECO:0000256" key="4">
    <source>
        <dbReference type="ARBA" id="ARBA00022701"/>
    </source>
</evidence>
<dbReference type="Gene3D" id="1.10.8.720">
    <property type="entry name" value="Region D6 of dynein motor"/>
    <property type="match status" value="1"/>
</dbReference>
<keyword evidence="4" id="KW-0493">Microtubule</keyword>
<dbReference type="Pfam" id="PF12775">
    <property type="entry name" value="AAA_7"/>
    <property type="match status" value="1"/>
</dbReference>
<dbReference type="InterPro" id="IPR024743">
    <property type="entry name" value="Dynein_HC_stalk"/>
</dbReference>
<comment type="similarity">
    <text evidence="2">Belongs to the dynein heavy chain family.</text>
</comment>
<dbReference type="InterPro" id="IPR041589">
    <property type="entry name" value="DNAH3_AAA_lid_1"/>
</dbReference>
<keyword evidence="8" id="KW-0243">Dynein</keyword>
<dbReference type="Pfam" id="PF12777">
    <property type="entry name" value="MT"/>
    <property type="match status" value="1"/>
</dbReference>
<dbReference type="Pfam" id="PF12780">
    <property type="entry name" value="AAA_8"/>
    <property type="match status" value="1"/>
</dbReference>
<comment type="subcellular location">
    <subcellularLocation>
        <location evidence="1">Cytoplasm</location>
        <location evidence="1">Cytoskeleton</location>
        <location evidence="1">Cilium axoneme</location>
    </subcellularLocation>
</comment>
<evidence type="ECO:0000256" key="1">
    <source>
        <dbReference type="ARBA" id="ARBA00004430"/>
    </source>
</evidence>
<dbReference type="Pfam" id="PF12781">
    <property type="entry name" value="AAA_9"/>
    <property type="match status" value="1"/>
</dbReference>
<dbReference type="Gene3D" id="3.20.180.20">
    <property type="entry name" value="Dynein heavy chain, N-terminal domain 2"/>
    <property type="match status" value="1"/>
</dbReference>
<evidence type="ECO:0000256" key="3">
    <source>
        <dbReference type="ARBA" id="ARBA00022490"/>
    </source>
</evidence>
<evidence type="ECO:0000256" key="11">
    <source>
        <dbReference type="ARBA" id="ARBA00023175"/>
    </source>
</evidence>
<keyword evidence="7" id="KW-0067">ATP-binding</keyword>
<evidence type="ECO:0000256" key="2">
    <source>
        <dbReference type="ARBA" id="ARBA00008887"/>
    </source>
</evidence>
<sequence length="4485" mass="514937">MATKKEAPVYEPGVDLRLDFVYGYITRSFRIKPDKWNKFLSNEDYKAALFDFFNNPETMFILINLNLGGMLIPMTNFPAAVKTKSIYMIKKAPAAFGIDEFVSFRDALIVGDLPPQPQEALVTFVEDIIRPIVTSETNQDKWPETVVTDVKNQTQEICSILYTVQGQLKGKTLLPMPVNLEMMEENERRLEEGGPSEVDLQLKTSLEVLVIKWSQQINEVLQQDSSKPLKSGQQPTPYVEIAFWEERVQDLQLIYSQLNDDKVRRLAYLLEKTNSTYWPCFKTLFRNVVAALAEAQDILTHLKPLRRYLDNLQSANFDECFPHIEPLMQCVCLIWGHSRYYCSPARIIVLLQEICNMLISTARTYVDGTSIFQAEPVEGQVKTETVVRALQLFRDLYDENKGELPIYFSQETEAKNWDFLPHLVFGRYDKFLDRMKQLKDFFDTSVEFYKLERIDFGGNKGKYLSAAVEHLYNDFTEFYQKYSGIQYDCSDPEDDSFEPDYKLFEEKVADMDQQLSAIFVRGFETCDTPESVSKLITTLGGLLDRPLIKADFEAKYPLYISMLDDELAKIKEMFDKVIAPYPVTDRNQIYSQYPPYSASIYWARGMKERFEENMEQFKQLELIVDDKEAGELLQDKFTELSEVLDKMQEETFKEWKSQVGSEADEWLKENIFGTNPVDNSLVVNFRSELYSAMKEVQYMSLAGYEDIPDTINQIYGEKEVYRKNLVFLDQIAHSYNKILKSATPAEKEVLKAKLAEIDKVLKDGKEQIKWSDPGNAIWEYTDKLTAPVADTLDRFQKSQDNVGAVKKFVQGWLGHPLYERKDGKKEHLLALDEHAKNKKKKQYKELEEMGLKVQEMVDKNKDLLYDKTTSDVSWRSYLNYVDGIVREALVKTAEVSFGYLIDHTDQQLTPGPLFEVVMELEDSGTSFTPALDFTQSTSFMNLVDDITHDILHQGSLIKRINPALGVDYYVDLEHTQSIVEMMNDISERVHHVINQAYEYSMRFEPYSHLWEDDKKEYLDQFLKYGRQLTQEEIDAKVGGLDIPEKTPTLDQFRGVIDKFEKLYQEVEQFDQELIFDKWFRLNIRSFRQSLLNNCKRWSLMFKQFLIDSVVGGLQELDEFIQEAEKGLGQTLREGDTKTLISTMKWLQQMKERQVKVDNMFEPIKQYIELLKMYDYEPPDAVFVQLDELPQKWNNLKKQAIQTKHQAAPLQAKEVSTIRKRISDFDKRQNEFRERFKESAFFNKENKKPYASIDDVHKDIDKLETEYEEIVTQADLFEVLVPEPKGLRMCPRELRFAKNIWDYIFIVESLIEDWKTTSWLNINVENMDLECKRMGKEAKAMDKDVKQWEIFSTLESIIRNMISSLKSVAELQNTAIKERHWDELRAATKTDFRMDDNVTLEDLLALNLHNFEEEVKNIVDKAVKESGMDKTLRELDNIWSVQEYELETHHRTGTQLIKASEELIEILEDNQVQLQNIAMSKYIAFYKEEVEYWQNRLFMTDQVLAALREAQRAWSHLESIFIAAEDIRKNLPEDSARFDKIDVDFKNVLKKLYTNKNVVETTNQPGVLSELERLQKELAVCEKALADYLETKRLAFPRFYFVSSVDLLDILSNGNEPVLVARHLAKLFDAMAKLDFVKEDGDKDKPTKTANTMIAKDGEVCPFNENCDCTGQVEIWLCRLEDTMRASVRSYFSDAVATYEEKPREVWMQDFPAQPALCGTQIYWTTEVNAAFAKLEEGYENALKDYFRKQVQQLTTLIRLLLGNLTYGERQKIMTICTIDVHSRDVVGKLIQMKVETGQAFQWQSQLRHRWDTNEQDCFANICDAQFKYWYEYLGNTPRLVITPLTDRCYITLTQSLHLILGGAPAGPAGTGKTETTKDLGRALGMMVYVFNCSEQMDYRSIGNIFKGLAQTGAWGCFDEFNRISVEVLSVVAVQVKCIQDGIRDQKTRFNFMGDEIRLIPTVGAFITMNPGYAGRAELPENLKALFRPCAMVVPDFELICEIMLVAEGFQDARLLARKFITLYTLCKELLSKQDHYDWGLRAIKSLLVVAGTLKRSDPDRPEDQVLMRALRDFNVPKIVLDDIPVFMGLIGDLFPALDVPRKRDSEFEECVRVAAVQLKLQPEDNFVLKVVQLQELIDVRHSVFIIGNAGTGKSQIWKTLFRTHYNLKKKPVYNDLNPKAVTNDELFGIINPSTREWKDGIFSVLMRDQANLTGDGPKWIILDGDIDPMWIESLNTVMDDNKVLTLASNERIAMTKMMRLIFEIYTLRVATPATVSRAGILYINPQDLGWTPYITSWIARRENSGERAMLTVLFEKYIPTILEQNKIRFKKITPIADIAHLELLCNLLDCLLTPENLPSDCPKEWYELYFVFATVWAYGSACYNDQIMDHRLDFSKWFQSEFRSVKFPQGGTVFDYFIESESKELRPWTRIVQPFELDPDIPLQAALVHTAETTRVKYFLNILMDKGHPVMLIGSAGSGKTVLISEKLGSLSENYLIQNVPFNFYTTSEMLQRVLEKPLEKKAGRNYGPPGNKKLIYFIDDMNMPEVDTYFTVQPHTLIRQHMDYNHWYDRTKITLKDIHNVQYVSCMNPTAGSFTINPRLQRHFAVFSLSFPGMEALNMIYRTILSQHLASSIHKFLGPVQRTCNPLVNAALSLHNKVAQAFLPTAIKFHYVFNLRDLSNIFQGILFSTFECLPAPVDLVRLWMHEATRVYGDKLIDEKDRETLHRLMQESMKRGFEDIEKEDLARKPLIYCHFAQGVGDPKYMPVTDFEILKNIIVDALKSYNDFNAVMNLVLFDDAVNYVCRISRILESPRGYGLLVGVGGMGKQSLSRLAAYMSGLDVFQVALRKGYGVNDLKNDLSLLYIKAGQKNLGTMFLMTDGQVAEERFLVLINDMLASGDIPDILPDEAVEDVISSMRTEVKTIGLPDTRENCWKFFIDRVRKVLKCVLCFSPVGSTLRTRSRKFPAITNSTSIIWFQGWPVQALLSVAQQFVRDIQVLPPELHDPIAHFMSFVHNSVDKMSEIYLENERRYNYCTPKSFLEQIDLYGKLVTTKTAEAFAKADRLESGLVKLESCAQQVEKLKKVLAVQEVILKEKNEKADNLIQVVGRETQLVSVEKENAAVEEKKVAVTAEEVTKIKDVCRVELEKAEPALQAAYAALNTLNKANLTEMKTFTSPPKDVADVIAAIYIMWVGTRTGKIPKDTSWKAAKADMMSDAQKFLDGLMTLDKEKITMAMVDKMKPFYDQPNFEPEKIKVKSLAASGLCSYVLNVLKFNDVFQDVAPKRKALNDATDTLNKALDRLKFLKLRITELEEKLTILTREYEAAIAAKLKCQAEADKTALTIDLANRLVGGLGAEKSRWIQNVLNFRASTITIPGDMLLVTAFVSYVGCFSKKYRVDLLDRIWMPQLKKIDPPIPMSDTVDPLGNLTDDAEIAMWNNFGLPSDRMSSENASILMNSQRWPLMIDPQLQGIKWIKSMYAKEIKVIRLGQKGYMDVIEDAIAKGYTVMIENIGENVDPVLDPLLARNLIRKGTAIKMGDKEIDYNPNFRLILQTKLANPHYRPEMQAQTTLINFTVTRDGLEDQLLAEVVKVERPDLESQKSQLTKQQNEFKILLKKLEDDLLTRLQSAQGNFLDDTALVENLETTKRTAQEVEVKAKEAVVTSAEIDAARELYRPAACRASILYFILNDLNKINPIYQFSLKAFSTVFQHALKTAPHATEISKRIENLIDAVTFSVWMYTTRGLFERDKLIFTSQMAFTVMLHKGSIAPKDLDFLLRFPITPNLVSPVDFLSNVSWGACVSLGKLDEYKNLDRDIEGSAKRWKKIVESESPERVKLPQEWKTKTGVKRLCIMRALRPDRMTYSVSVYIEESLGVKYVRPRRQDFAKSYEESNNTTPIFFILSPGVDPLKDVEAIGRKIGFTMDKGNFHNVSLGQGQEIVAENALDVAGDKGHWVILQNIHLVARWLPQLEKKLEQNWEHSNKKYRVFLSAEAAGSVESHILPQGILESSIKITNEPPTGMLANLHKALDNFSPDQLESCSKELEFKAVLFSLCYFHAVVAERRKFGTQGWNRVYPFNNGDLCISANVLYNYLEANSKVPWEDLRYLFGDIMYGGHITDDFDRRLCRSYLEEYMAPELLDGEINYAPGFPAPPSTDFAGYHQYIDEFLPPESPVLYGLHPNAEIGFLTATSENLFKTIFELQPRDSSGGGGQVVTKEDKVKQILDDILERLMDLFNMADLQGKVEDKTPFIIVAIQECERMNFLQVEIKRSLKELNLGLKGELTITPEMEDLSNALFMDQVPPSWAKRAYPSTFGLGSWYADLLLRAHELEVWTSDFALPAAVWLSGFFNPQSFLTAIMQMTARKQELPLDKMCLQTEVTKKTREDFAAPPREGAYLCGLYMEGARWDTASGSIAESKLKELYPSMPVLFMKAITQDKADLRNMYECPVYKTRMRGPTYVWTFNLRARDKPTKWVLGGVALLLQV</sequence>
<dbReference type="InterPro" id="IPR013602">
    <property type="entry name" value="Dynein_heavy_linker"/>
</dbReference>
<dbReference type="Gene3D" id="3.10.490.20">
    <property type="match status" value="1"/>
</dbReference>
<evidence type="ECO:0000256" key="14">
    <source>
        <dbReference type="SAM" id="Coils"/>
    </source>
</evidence>
<dbReference type="Gene3D" id="1.10.472.130">
    <property type="match status" value="1"/>
</dbReference>